<evidence type="ECO:0000313" key="22">
    <source>
        <dbReference type="Proteomes" id="UP000823123"/>
    </source>
</evidence>
<dbReference type="InterPro" id="IPR004101">
    <property type="entry name" value="Mur_ligase_C"/>
</dbReference>
<sequence length="441" mass="50153">MEVLNKKVLVVGLGLSGISTIKTLSSLRAEVYCYDDKEEIELKNVFESLNGFNFKFIKNYKDYDFDFVVKSPGIKPFNEIIEYFCENNVPVYTDLELAYTLFSKRKIIAITGTNGKTTTTSLVGEIFKTANIKSKVVGNIGVGMLWEIFNSDEETVNIIEVSSFQLHNTKLFKPFIASIGNITPDHIDWHGSFENYIQDKFKVFKNMDKNGNLVLNIDDEILSKVDVENTNITKISLERKDTDFYFNENNFYHKGEKLFSMKDLKILGKHNAQNVLISVAICYNYGIDMDTIIFACKNFGGVEHRIEFVRELNGIKFYNDSKGTNVDSTIKAVDALEKPIILILGGYDKGVDFNPLFESFNGKVKKLILVGDTKYKFDSCSKKYGFENNVIVDSYKEVVEKCFELASSGDNVLLSPASASWDMFKSFEERGNLFKKLVNEL</sequence>
<name>A0ABS1CAV8_9FIRM</name>
<dbReference type="Gene3D" id="3.40.50.720">
    <property type="entry name" value="NAD(P)-binding Rossmann-like Domain"/>
    <property type="match status" value="1"/>
</dbReference>
<keyword evidence="10 17" id="KW-0067">ATP-binding</keyword>
<evidence type="ECO:0000256" key="18">
    <source>
        <dbReference type="RuleBase" id="RU003664"/>
    </source>
</evidence>
<feature type="binding site" evidence="17">
    <location>
        <begin position="112"/>
        <end position="118"/>
    </location>
    <ligand>
        <name>ATP</name>
        <dbReference type="ChEBI" id="CHEBI:30616"/>
    </ligand>
</feature>
<comment type="similarity">
    <text evidence="4 17">Belongs to the MurCDEF family.</text>
</comment>
<keyword evidence="8 17" id="KW-0436">Ligase</keyword>
<evidence type="ECO:0000256" key="2">
    <source>
        <dbReference type="ARBA" id="ARBA00004496"/>
    </source>
</evidence>
<evidence type="ECO:0000256" key="11">
    <source>
        <dbReference type="ARBA" id="ARBA00022960"/>
    </source>
</evidence>
<evidence type="ECO:0000256" key="4">
    <source>
        <dbReference type="ARBA" id="ARBA00010416"/>
    </source>
</evidence>
<evidence type="ECO:0000256" key="10">
    <source>
        <dbReference type="ARBA" id="ARBA00022840"/>
    </source>
</evidence>
<evidence type="ECO:0000256" key="6">
    <source>
        <dbReference type="ARBA" id="ARBA00015655"/>
    </source>
</evidence>
<accession>A0ABS1CAV8</accession>
<dbReference type="RefSeq" id="WP_201275401.1">
    <property type="nucleotide sequence ID" value="NZ_AP038371.1"/>
</dbReference>
<feature type="domain" description="Mur ligase central" evidence="20">
    <location>
        <begin position="110"/>
        <end position="281"/>
    </location>
</feature>
<dbReference type="Proteomes" id="UP000823123">
    <property type="component" value="Unassembled WGS sequence"/>
</dbReference>
<comment type="catalytic activity">
    <reaction evidence="16 17 18">
        <text>UDP-N-acetyl-alpha-D-muramoyl-L-alanine + D-glutamate + ATP = UDP-N-acetyl-alpha-D-muramoyl-L-alanyl-D-glutamate + ADP + phosphate + H(+)</text>
        <dbReference type="Rhea" id="RHEA:16429"/>
        <dbReference type="ChEBI" id="CHEBI:15378"/>
        <dbReference type="ChEBI" id="CHEBI:29986"/>
        <dbReference type="ChEBI" id="CHEBI:30616"/>
        <dbReference type="ChEBI" id="CHEBI:43474"/>
        <dbReference type="ChEBI" id="CHEBI:83898"/>
        <dbReference type="ChEBI" id="CHEBI:83900"/>
        <dbReference type="ChEBI" id="CHEBI:456216"/>
        <dbReference type="EC" id="6.3.2.9"/>
    </reaction>
</comment>
<dbReference type="InterPro" id="IPR005762">
    <property type="entry name" value="MurD"/>
</dbReference>
<dbReference type="HAMAP" id="MF_00639">
    <property type="entry name" value="MurD"/>
    <property type="match status" value="1"/>
</dbReference>
<evidence type="ECO:0000256" key="3">
    <source>
        <dbReference type="ARBA" id="ARBA00004752"/>
    </source>
</evidence>
<dbReference type="SUPFAM" id="SSF53244">
    <property type="entry name" value="MurD-like peptide ligases, peptide-binding domain"/>
    <property type="match status" value="1"/>
</dbReference>
<protein>
    <recommendedName>
        <fullName evidence="6 17">UDP-N-acetylmuramoylalanine--D-glutamate ligase</fullName>
        <ecNumber evidence="5 17">6.3.2.9</ecNumber>
    </recommendedName>
    <alternativeName>
        <fullName evidence="15 17">D-glutamic acid-adding enzyme</fullName>
    </alternativeName>
    <alternativeName>
        <fullName evidence="14 17">UDP-N-acetylmuramoyl-L-alanyl-D-glutamate synthetase</fullName>
    </alternativeName>
</protein>
<dbReference type="Pfam" id="PF08245">
    <property type="entry name" value="Mur_ligase_M"/>
    <property type="match status" value="1"/>
</dbReference>
<evidence type="ECO:0000256" key="9">
    <source>
        <dbReference type="ARBA" id="ARBA00022741"/>
    </source>
</evidence>
<keyword evidence="7 17" id="KW-0963">Cytoplasm</keyword>
<keyword evidence="17 18" id="KW-0132">Cell division</keyword>
<comment type="caution">
    <text evidence="21">The sequence shown here is derived from an EMBL/GenBank/DDBJ whole genome shotgun (WGS) entry which is preliminary data.</text>
</comment>
<evidence type="ECO:0000256" key="12">
    <source>
        <dbReference type="ARBA" id="ARBA00022984"/>
    </source>
</evidence>
<dbReference type="InterPro" id="IPR036615">
    <property type="entry name" value="Mur_ligase_C_dom_sf"/>
</dbReference>
<evidence type="ECO:0000256" key="8">
    <source>
        <dbReference type="ARBA" id="ARBA00022598"/>
    </source>
</evidence>
<evidence type="ECO:0000256" key="13">
    <source>
        <dbReference type="ARBA" id="ARBA00023316"/>
    </source>
</evidence>
<organism evidence="21 22">
    <name type="scientific">Parvimonas parva</name>
    <dbReference type="NCBI Taxonomy" id="2769485"/>
    <lineage>
        <taxon>Bacteria</taxon>
        <taxon>Bacillati</taxon>
        <taxon>Bacillota</taxon>
        <taxon>Tissierellia</taxon>
        <taxon>Tissierellales</taxon>
        <taxon>Peptoniphilaceae</taxon>
        <taxon>Parvimonas</taxon>
    </lineage>
</organism>
<feature type="domain" description="Mur ligase C-terminal" evidence="19">
    <location>
        <begin position="304"/>
        <end position="417"/>
    </location>
</feature>
<evidence type="ECO:0000256" key="7">
    <source>
        <dbReference type="ARBA" id="ARBA00022490"/>
    </source>
</evidence>
<dbReference type="SUPFAM" id="SSF53623">
    <property type="entry name" value="MurD-like peptide ligases, catalytic domain"/>
    <property type="match status" value="1"/>
</dbReference>
<evidence type="ECO:0000259" key="20">
    <source>
        <dbReference type="Pfam" id="PF08245"/>
    </source>
</evidence>
<dbReference type="Pfam" id="PF02875">
    <property type="entry name" value="Mur_ligase_C"/>
    <property type="match status" value="1"/>
</dbReference>
<gene>
    <name evidence="17 21" type="primary">murD</name>
    <name evidence="21" type="ORF">IBJ83_04020</name>
</gene>
<proteinExistence type="inferred from homology"/>
<comment type="pathway">
    <text evidence="3 17 18">Cell wall biogenesis; peptidoglycan biosynthesis.</text>
</comment>
<evidence type="ECO:0000256" key="17">
    <source>
        <dbReference type="HAMAP-Rule" id="MF_00639"/>
    </source>
</evidence>
<keyword evidence="12 17" id="KW-0573">Peptidoglycan synthesis</keyword>
<dbReference type="EMBL" id="JACVDA010000009">
    <property type="protein sequence ID" value="MBK1468482.1"/>
    <property type="molecule type" value="Genomic_DNA"/>
</dbReference>
<keyword evidence="9 17" id="KW-0547">Nucleotide-binding</keyword>
<dbReference type="InterPro" id="IPR036565">
    <property type="entry name" value="Mur-like_cat_sf"/>
</dbReference>
<evidence type="ECO:0000256" key="15">
    <source>
        <dbReference type="ARBA" id="ARBA00032324"/>
    </source>
</evidence>
<evidence type="ECO:0000259" key="19">
    <source>
        <dbReference type="Pfam" id="PF02875"/>
    </source>
</evidence>
<comment type="function">
    <text evidence="1 17 18">Cell wall formation. Catalyzes the addition of glutamate to the nucleotide precursor UDP-N-acetylmuramoyl-L-alanine (UMA).</text>
</comment>
<evidence type="ECO:0000256" key="14">
    <source>
        <dbReference type="ARBA" id="ARBA00030398"/>
    </source>
</evidence>
<reference evidence="21 22" key="1">
    <citation type="submission" date="2020-09" db="EMBL/GenBank/DDBJ databases">
        <title>Parvimonas S3374 sp. nov.</title>
        <authorList>
            <person name="Buhl M."/>
        </authorList>
    </citation>
    <scope>NUCLEOTIDE SEQUENCE [LARGE SCALE GENOMIC DNA]</scope>
    <source>
        <strain evidence="21 22">S3374</strain>
    </source>
</reference>
<evidence type="ECO:0000256" key="16">
    <source>
        <dbReference type="ARBA" id="ARBA00047632"/>
    </source>
</evidence>
<dbReference type="PANTHER" id="PTHR43692:SF1">
    <property type="entry name" value="UDP-N-ACETYLMURAMOYLALANINE--D-GLUTAMATE LIGASE"/>
    <property type="match status" value="1"/>
</dbReference>
<evidence type="ECO:0000256" key="1">
    <source>
        <dbReference type="ARBA" id="ARBA00002734"/>
    </source>
</evidence>
<dbReference type="NCBIfam" id="TIGR01087">
    <property type="entry name" value="murD"/>
    <property type="match status" value="1"/>
</dbReference>
<evidence type="ECO:0000256" key="5">
    <source>
        <dbReference type="ARBA" id="ARBA00012212"/>
    </source>
</evidence>
<dbReference type="PANTHER" id="PTHR43692">
    <property type="entry name" value="UDP-N-ACETYLMURAMOYLALANINE--D-GLUTAMATE LIGASE"/>
    <property type="match status" value="1"/>
</dbReference>
<dbReference type="Gene3D" id="3.40.1190.10">
    <property type="entry name" value="Mur-like, catalytic domain"/>
    <property type="match status" value="1"/>
</dbReference>
<keyword evidence="11 17" id="KW-0133">Cell shape</keyword>
<comment type="subcellular location">
    <subcellularLocation>
        <location evidence="2 17 18">Cytoplasm</location>
    </subcellularLocation>
</comment>
<dbReference type="SUPFAM" id="SSF51984">
    <property type="entry name" value="MurCD N-terminal domain"/>
    <property type="match status" value="1"/>
</dbReference>
<keyword evidence="13 17" id="KW-0961">Cell wall biogenesis/degradation</keyword>
<dbReference type="Gene3D" id="3.90.190.20">
    <property type="entry name" value="Mur ligase, C-terminal domain"/>
    <property type="match status" value="1"/>
</dbReference>
<dbReference type="GO" id="GO:0008764">
    <property type="term" value="F:UDP-N-acetylmuramoylalanine-D-glutamate ligase activity"/>
    <property type="evidence" value="ECO:0007669"/>
    <property type="project" value="UniProtKB-EC"/>
</dbReference>
<keyword evidence="17 18" id="KW-0131">Cell cycle</keyword>
<evidence type="ECO:0000313" key="21">
    <source>
        <dbReference type="EMBL" id="MBK1468482.1"/>
    </source>
</evidence>
<dbReference type="InterPro" id="IPR013221">
    <property type="entry name" value="Mur_ligase_cen"/>
</dbReference>
<dbReference type="EC" id="6.3.2.9" evidence="5 17"/>
<keyword evidence="22" id="KW-1185">Reference proteome</keyword>